<comment type="caution">
    <text evidence="2">The sequence shown here is derived from an EMBL/GenBank/DDBJ whole genome shotgun (WGS) entry which is preliminary data.</text>
</comment>
<dbReference type="Pfam" id="PF17109">
    <property type="entry name" value="Goodbye"/>
    <property type="match status" value="1"/>
</dbReference>
<dbReference type="OrthoDB" id="448455at2759"/>
<name>A0A2B7WIC1_9EURO</name>
<feature type="domain" description="Fungal STAND N-terminal Goodbye" evidence="1">
    <location>
        <begin position="12"/>
        <end position="118"/>
    </location>
</feature>
<dbReference type="InterPro" id="IPR031350">
    <property type="entry name" value="Goodbye_dom"/>
</dbReference>
<evidence type="ECO:0000313" key="3">
    <source>
        <dbReference type="Proteomes" id="UP000223968"/>
    </source>
</evidence>
<proteinExistence type="predicted"/>
<sequence>MNEKQDQFTAIWTAAKAQYADVVGEDIDDPSFPHPLSTDELLASLDKQNKNFKHFREKRARPIELVGNLAAGGAAMAFPPSTLRYGAAMYLINAAHGVSASYDAIVDLLEMLKAIYNREDLPIELQKKLAEVLATYLEILARSTKVIKGGSAGRILSFAKNVVLGNDEKIQDLVSKLESLCQSENSLVGAETLIESKKTGRAVEGMSVTLIGTDTVVRDSNIKLNDVSIGVQQISLSQEMFRQEMDQRMNTVMSTIISTGKDENVELREKSKRYSSCPLMRKIYSSEFQKSA</sequence>
<reference evidence="2 3" key="1">
    <citation type="submission" date="2017-10" db="EMBL/GenBank/DDBJ databases">
        <title>Comparative genomics in systemic dimorphic fungi from Ajellomycetaceae.</title>
        <authorList>
            <person name="Munoz J.F."/>
            <person name="Mcewen J.G."/>
            <person name="Clay O.K."/>
            <person name="Cuomo C.A."/>
        </authorList>
    </citation>
    <scope>NUCLEOTIDE SEQUENCE [LARGE SCALE GENOMIC DNA]</scope>
    <source>
        <strain evidence="2 3">UAMH5409</strain>
    </source>
</reference>
<dbReference type="STRING" id="1447875.A0A2B7WIC1"/>
<organism evidence="2 3">
    <name type="scientific">Helicocarpus griseus UAMH5409</name>
    <dbReference type="NCBI Taxonomy" id="1447875"/>
    <lineage>
        <taxon>Eukaryota</taxon>
        <taxon>Fungi</taxon>
        <taxon>Dikarya</taxon>
        <taxon>Ascomycota</taxon>
        <taxon>Pezizomycotina</taxon>
        <taxon>Eurotiomycetes</taxon>
        <taxon>Eurotiomycetidae</taxon>
        <taxon>Onygenales</taxon>
        <taxon>Ajellomycetaceae</taxon>
        <taxon>Helicocarpus</taxon>
    </lineage>
</organism>
<keyword evidence="3" id="KW-1185">Reference proteome</keyword>
<dbReference type="EMBL" id="PDNB01000279">
    <property type="protein sequence ID" value="PGG96485.1"/>
    <property type="molecule type" value="Genomic_DNA"/>
</dbReference>
<gene>
    <name evidence="2" type="ORF">AJ79_09575</name>
</gene>
<protein>
    <recommendedName>
        <fullName evidence="1">Fungal STAND N-terminal Goodbye domain-containing protein</fullName>
    </recommendedName>
</protein>
<evidence type="ECO:0000259" key="1">
    <source>
        <dbReference type="Pfam" id="PF17109"/>
    </source>
</evidence>
<dbReference type="Proteomes" id="UP000223968">
    <property type="component" value="Unassembled WGS sequence"/>
</dbReference>
<accession>A0A2B7WIC1</accession>
<dbReference type="AlphaFoldDB" id="A0A2B7WIC1"/>
<evidence type="ECO:0000313" key="2">
    <source>
        <dbReference type="EMBL" id="PGG96485.1"/>
    </source>
</evidence>